<name>A0A6N6JIE3_9RHOB</name>
<proteinExistence type="predicted"/>
<dbReference type="Proteomes" id="UP000436822">
    <property type="component" value="Unassembled WGS sequence"/>
</dbReference>
<sequence length="53" mass="5642">MFYWAMVFLAVALITGLFGFGTLAAGTAELIFSIFVAISIATLIIGVIQKSKD</sequence>
<organism evidence="6 7">
    <name type="scientific">Litoreibacter roseus</name>
    <dbReference type="NCBI Taxonomy" id="2601869"/>
    <lineage>
        <taxon>Bacteria</taxon>
        <taxon>Pseudomonadati</taxon>
        <taxon>Pseudomonadota</taxon>
        <taxon>Alphaproteobacteria</taxon>
        <taxon>Rhodobacterales</taxon>
        <taxon>Roseobacteraceae</taxon>
        <taxon>Litoreibacter</taxon>
    </lineage>
</organism>
<feature type="transmembrane region" description="Helical" evidence="5">
    <location>
        <begin position="30"/>
        <end position="48"/>
    </location>
</feature>
<evidence type="ECO:0000256" key="3">
    <source>
        <dbReference type="ARBA" id="ARBA00022989"/>
    </source>
</evidence>
<keyword evidence="4 5" id="KW-0472">Membrane</keyword>
<dbReference type="PIRSF" id="PIRSF036466">
    <property type="entry name" value="UCP036466"/>
    <property type="match status" value="1"/>
</dbReference>
<feature type="transmembrane region" description="Helical" evidence="5">
    <location>
        <begin position="7"/>
        <end position="24"/>
    </location>
</feature>
<evidence type="ECO:0000256" key="2">
    <source>
        <dbReference type="ARBA" id="ARBA00022692"/>
    </source>
</evidence>
<accession>A0A6N6JIE3</accession>
<dbReference type="AlphaFoldDB" id="A0A6N6JIE3"/>
<evidence type="ECO:0000256" key="4">
    <source>
        <dbReference type="ARBA" id="ARBA00023136"/>
    </source>
</evidence>
<dbReference type="EMBL" id="BLJE01000003">
    <property type="protein sequence ID" value="GFE66111.1"/>
    <property type="molecule type" value="Genomic_DNA"/>
</dbReference>
<reference evidence="6 7" key="1">
    <citation type="submission" date="2019-12" db="EMBL/GenBank/DDBJ databases">
        <title>Litoreibacter badius sp. nov., a novel bacteriochlorophyll a-containing bacterium in the genus Litoreibacter.</title>
        <authorList>
            <person name="Kanamuro M."/>
            <person name="Takabe Y."/>
            <person name="Mori K."/>
            <person name="Takaichi S."/>
            <person name="Hanada S."/>
        </authorList>
    </citation>
    <scope>NUCLEOTIDE SEQUENCE [LARGE SCALE GENOMIC DNA]</scope>
    <source>
        <strain evidence="6 7">K6</strain>
    </source>
</reference>
<evidence type="ECO:0000313" key="6">
    <source>
        <dbReference type="EMBL" id="GFE66111.1"/>
    </source>
</evidence>
<keyword evidence="2 5" id="KW-0812">Transmembrane</keyword>
<evidence type="ECO:0000256" key="5">
    <source>
        <dbReference type="SAM" id="Phobius"/>
    </source>
</evidence>
<keyword evidence="1" id="KW-1003">Cell membrane</keyword>
<comment type="caution">
    <text evidence="6">The sequence shown here is derived from an EMBL/GenBank/DDBJ whole genome shotgun (WGS) entry which is preliminary data.</text>
</comment>
<dbReference type="GO" id="GO:0005886">
    <property type="term" value="C:plasma membrane"/>
    <property type="evidence" value="ECO:0007669"/>
    <property type="project" value="InterPro"/>
</dbReference>
<evidence type="ECO:0000256" key="1">
    <source>
        <dbReference type="ARBA" id="ARBA00022475"/>
    </source>
</evidence>
<dbReference type="InterPro" id="IPR009760">
    <property type="entry name" value="DUF1328"/>
</dbReference>
<dbReference type="RefSeq" id="WP_159808806.1">
    <property type="nucleotide sequence ID" value="NZ_BLJE01000003.1"/>
</dbReference>
<protein>
    <submittedName>
        <fullName evidence="6">UPF0391 membrane protein</fullName>
    </submittedName>
</protein>
<keyword evidence="3 5" id="KW-1133">Transmembrane helix</keyword>
<evidence type="ECO:0000313" key="7">
    <source>
        <dbReference type="Proteomes" id="UP000436822"/>
    </source>
</evidence>
<gene>
    <name evidence="6" type="ORF">KIN_31850</name>
</gene>
<dbReference type="OrthoDB" id="8021162at2"/>
<keyword evidence="7" id="KW-1185">Reference proteome</keyword>